<accession>A0A9P6KDD8</accession>
<evidence type="ECO:0000313" key="4">
    <source>
        <dbReference type="EMBL" id="KAF9580602.1"/>
    </source>
</evidence>
<dbReference type="GO" id="GO:0005815">
    <property type="term" value="C:microtubule organizing center"/>
    <property type="evidence" value="ECO:0007669"/>
    <property type="project" value="TreeGrafter"/>
</dbReference>
<dbReference type="GO" id="GO:0000400">
    <property type="term" value="F:four-way junction DNA binding"/>
    <property type="evidence" value="ECO:0007669"/>
    <property type="project" value="TreeGrafter"/>
</dbReference>
<name>A0A9P6KDD8_9FUNG</name>
<comment type="caution">
    <text evidence="4">The sequence shown here is derived from an EMBL/GenBank/DDBJ whole genome shotgun (WGS) entry which is preliminary data.</text>
</comment>
<dbReference type="OrthoDB" id="336321at2759"/>
<dbReference type="GO" id="GO:0000723">
    <property type="term" value="P:telomere maintenance"/>
    <property type="evidence" value="ECO:0007669"/>
    <property type="project" value="TreeGrafter"/>
</dbReference>
<keyword evidence="2" id="KW-0539">Nucleus</keyword>
<dbReference type="GO" id="GO:0140664">
    <property type="term" value="F:ATP-dependent DNA damage sensor activity"/>
    <property type="evidence" value="ECO:0007669"/>
    <property type="project" value="InterPro"/>
</dbReference>
<dbReference type="Gene3D" id="3.40.50.300">
    <property type="entry name" value="P-loop containing nucleotide triphosphate hydrolases"/>
    <property type="match status" value="1"/>
</dbReference>
<dbReference type="GO" id="GO:0005524">
    <property type="term" value="F:ATP binding"/>
    <property type="evidence" value="ECO:0007669"/>
    <property type="project" value="InterPro"/>
</dbReference>
<dbReference type="GO" id="GO:0003697">
    <property type="term" value="F:single-stranded DNA binding"/>
    <property type="evidence" value="ECO:0007669"/>
    <property type="project" value="TreeGrafter"/>
</dbReference>
<dbReference type="EMBL" id="JAABOA010001959">
    <property type="protein sequence ID" value="KAF9580602.1"/>
    <property type="molecule type" value="Genomic_DNA"/>
</dbReference>
<evidence type="ECO:0000256" key="2">
    <source>
        <dbReference type="ARBA" id="ARBA00023242"/>
    </source>
</evidence>
<dbReference type="PROSITE" id="PS50162">
    <property type="entry name" value="RECA_2"/>
    <property type="match status" value="1"/>
</dbReference>
<dbReference type="InterPro" id="IPR027417">
    <property type="entry name" value="P-loop_NTPase"/>
</dbReference>
<dbReference type="GO" id="GO:0007131">
    <property type="term" value="P:reciprocal meiotic recombination"/>
    <property type="evidence" value="ECO:0007669"/>
    <property type="project" value="TreeGrafter"/>
</dbReference>
<protein>
    <submittedName>
        <fullName evidence="4">DNA repair protein rad51d</fullName>
    </submittedName>
</protein>
<keyword evidence="5" id="KW-1185">Reference proteome</keyword>
<feature type="domain" description="RecA family profile 1" evidence="3">
    <location>
        <begin position="1"/>
        <end position="145"/>
    </location>
</feature>
<dbReference type="PANTHER" id="PTHR46457:SF1">
    <property type="entry name" value="DNA REPAIR PROTEIN RAD51 HOMOLOG 4"/>
    <property type="match status" value="1"/>
</dbReference>
<dbReference type="GO" id="GO:0033063">
    <property type="term" value="C:Rad51B-Rad51C-Rad51D-XRCC2 complex"/>
    <property type="evidence" value="ECO:0007669"/>
    <property type="project" value="TreeGrafter"/>
</dbReference>
<dbReference type="InterPro" id="IPR020588">
    <property type="entry name" value="RecA_ATP-bd"/>
</dbReference>
<dbReference type="GO" id="GO:0042148">
    <property type="term" value="P:DNA strand invasion"/>
    <property type="evidence" value="ECO:0007669"/>
    <property type="project" value="TreeGrafter"/>
</dbReference>
<evidence type="ECO:0000256" key="1">
    <source>
        <dbReference type="ARBA" id="ARBA00004123"/>
    </source>
</evidence>
<evidence type="ECO:0000313" key="5">
    <source>
        <dbReference type="Proteomes" id="UP000780801"/>
    </source>
</evidence>
<dbReference type="AlphaFoldDB" id="A0A9P6KDD8"/>
<dbReference type="Proteomes" id="UP000780801">
    <property type="component" value="Unassembled WGS sequence"/>
</dbReference>
<proteinExistence type="predicted"/>
<dbReference type="SUPFAM" id="SSF52540">
    <property type="entry name" value="P-loop containing nucleoside triphosphate hydrolases"/>
    <property type="match status" value="1"/>
</dbReference>
<dbReference type="InterPro" id="IPR051988">
    <property type="entry name" value="HRR_RAD51_Paralog"/>
</dbReference>
<dbReference type="GO" id="GO:0000724">
    <property type="term" value="P:double-strand break repair via homologous recombination"/>
    <property type="evidence" value="ECO:0007669"/>
    <property type="project" value="TreeGrafter"/>
</dbReference>
<reference evidence="4" key="1">
    <citation type="journal article" date="2020" name="Fungal Divers.">
        <title>Resolving the Mortierellaceae phylogeny through synthesis of multi-gene phylogenetics and phylogenomics.</title>
        <authorList>
            <person name="Vandepol N."/>
            <person name="Liber J."/>
            <person name="Desiro A."/>
            <person name="Na H."/>
            <person name="Kennedy M."/>
            <person name="Barry K."/>
            <person name="Grigoriev I.V."/>
            <person name="Miller A.N."/>
            <person name="O'Donnell K."/>
            <person name="Stajich J.E."/>
            <person name="Bonito G."/>
        </authorList>
    </citation>
    <scope>NUCLEOTIDE SEQUENCE</scope>
    <source>
        <strain evidence="4">KOD1015</strain>
    </source>
</reference>
<dbReference type="PANTHER" id="PTHR46457">
    <property type="entry name" value="DNA REPAIR PROTEIN RAD51 HOMOLOG 4"/>
    <property type="match status" value="1"/>
</dbReference>
<organism evidence="4 5">
    <name type="scientific">Lunasporangiospora selenospora</name>
    <dbReference type="NCBI Taxonomy" id="979761"/>
    <lineage>
        <taxon>Eukaryota</taxon>
        <taxon>Fungi</taxon>
        <taxon>Fungi incertae sedis</taxon>
        <taxon>Mucoromycota</taxon>
        <taxon>Mortierellomycotina</taxon>
        <taxon>Mortierellomycetes</taxon>
        <taxon>Mortierellales</taxon>
        <taxon>Mortierellaceae</taxon>
        <taxon>Lunasporangiospora</taxon>
    </lineage>
</organism>
<comment type="subcellular location">
    <subcellularLocation>
        <location evidence="1">Nucleus</location>
    </subcellularLocation>
</comment>
<sequence length="240" mass="26547">MVNLILADEHATAFWIDTLEGGFSAQRMSEAIRNFITKRGSLDVPHDEEQVSKALSRIQVVGCQDVYELVDAIESIGSTISKAKESGTEIPQLVVIDPISELLTGILRIPDGIGHATMMHAMRRLRSIAQEFNTTVLVTTSTVQILQSEEHSPSILLSTTLKPGLGTSWRFTSDLQLYLSRFEASSLGLLEDRSGALKRGLVDPNLFQEDNDTCGHVEEKRIPQSSQSRIAEVMRSKRLV</sequence>
<dbReference type="GO" id="GO:0005657">
    <property type="term" value="C:replication fork"/>
    <property type="evidence" value="ECO:0007669"/>
    <property type="project" value="TreeGrafter"/>
</dbReference>
<gene>
    <name evidence="4" type="primary">RAD51D</name>
    <name evidence="4" type="ORF">BGW38_002678</name>
</gene>
<evidence type="ECO:0000259" key="3">
    <source>
        <dbReference type="PROSITE" id="PS50162"/>
    </source>
</evidence>